<dbReference type="InterPro" id="IPR017585">
    <property type="entry name" value="SAF_FlgA"/>
</dbReference>
<name>A0A858BX98_9FIRM</name>
<proteinExistence type="predicted"/>
<accession>A0A858BX98</accession>
<dbReference type="EMBL" id="CP048649">
    <property type="protein sequence ID" value="QIB69799.1"/>
    <property type="molecule type" value="Genomic_DNA"/>
</dbReference>
<dbReference type="KEGG" id="abut:Ami103574_10910"/>
<protein>
    <recommendedName>
        <fullName evidence="1">SAF domain-containing protein</fullName>
    </recommendedName>
</protein>
<dbReference type="SMART" id="SM00858">
    <property type="entry name" value="SAF"/>
    <property type="match status" value="1"/>
</dbReference>
<dbReference type="RefSeq" id="WP_163067039.1">
    <property type="nucleotide sequence ID" value="NZ_CP048649.1"/>
</dbReference>
<dbReference type="AlphaFoldDB" id="A0A858BX98"/>
<sequence length="220" mass="24581">MNKGKKIMMAVAVILIITGTALLLIWELWGNEYVNYKIVVVAADKIEEGDVISEKDLKTEKFLKRNVLKNTIRPDEIEKYIGMTARQNIVKESQVDKSYLVKADKYIKPGESVYKIPADWIGMCSSSVRKDDTVEVYGSDGASLGTFKVAFVKDVQEREVTAIDTKNKEVLERTDGTGVINSIEIIATLDVYNQIKARAIDTDQKVGEDFIIVQVLGGNK</sequence>
<dbReference type="CDD" id="cd11614">
    <property type="entry name" value="SAF_CpaB_FlgA_like"/>
    <property type="match status" value="1"/>
</dbReference>
<dbReference type="Pfam" id="PF13144">
    <property type="entry name" value="ChapFlgA"/>
    <property type="match status" value="1"/>
</dbReference>
<dbReference type="InterPro" id="IPR013974">
    <property type="entry name" value="SAF"/>
</dbReference>
<organism evidence="2 3">
    <name type="scientific">Aminipila butyrica</name>
    <dbReference type="NCBI Taxonomy" id="433296"/>
    <lineage>
        <taxon>Bacteria</taxon>
        <taxon>Bacillati</taxon>
        <taxon>Bacillota</taxon>
        <taxon>Clostridia</taxon>
        <taxon>Peptostreptococcales</taxon>
        <taxon>Anaerovoracaceae</taxon>
        <taxon>Aminipila</taxon>
    </lineage>
</organism>
<feature type="domain" description="SAF" evidence="1">
    <location>
        <begin position="36"/>
        <end position="101"/>
    </location>
</feature>
<keyword evidence="3" id="KW-1185">Reference proteome</keyword>
<dbReference type="Proteomes" id="UP000466848">
    <property type="component" value="Chromosome"/>
</dbReference>
<evidence type="ECO:0000313" key="2">
    <source>
        <dbReference type="EMBL" id="QIB69799.1"/>
    </source>
</evidence>
<reference evidence="2 3" key="1">
    <citation type="submission" date="2020-02" db="EMBL/GenBank/DDBJ databases">
        <authorList>
            <person name="Kim Y.B."/>
            <person name="Roh S.W."/>
        </authorList>
    </citation>
    <scope>NUCLEOTIDE SEQUENCE [LARGE SCALE GENOMIC DNA]</scope>
    <source>
        <strain evidence="2 3">DSM 103574</strain>
    </source>
</reference>
<evidence type="ECO:0000259" key="1">
    <source>
        <dbReference type="SMART" id="SM00858"/>
    </source>
</evidence>
<dbReference type="Gene3D" id="3.90.1210.10">
    <property type="entry name" value="Antifreeze-like/N-acetylneuraminic acid synthase C-terminal domain"/>
    <property type="match status" value="1"/>
</dbReference>
<evidence type="ECO:0000313" key="3">
    <source>
        <dbReference type="Proteomes" id="UP000466848"/>
    </source>
</evidence>
<gene>
    <name evidence="2" type="ORF">Ami103574_10910</name>
</gene>